<feature type="domain" description="Nitroreductase" evidence="3">
    <location>
        <begin position="10"/>
        <end position="66"/>
    </location>
</feature>
<dbReference type="Gene3D" id="3.40.109.10">
    <property type="entry name" value="NADH Oxidase"/>
    <property type="match status" value="2"/>
</dbReference>
<keyword evidence="2" id="KW-0560">Oxidoreductase</keyword>
<dbReference type="EMBL" id="NHOC01000001">
    <property type="protein sequence ID" value="OUM21846.1"/>
    <property type="molecule type" value="Genomic_DNA"/>
</dbReference>
<accession>A0A252F7W7</accession>
<comment type="similarity">
    <text evidence="1">Belongs to the nitroreductase family.</text>
</comment>
<dbReference type="SUPFAM" id="SSF55469">
    <property type="entry name" value="FMN-dependent nitroreductase-like"/>
    <property type="match status" value="1"/>
</dbReference>
<evidence type="ECO:0000256" key="1">
    <source>
        <dbReference type="ARBA" id="ARBA00007118"/>
    </source>
</evidence>
<dbReference type="PANTHER" id="PTHR43673">
    <property type="entry name" value="NAD(P)H NITROREDUCTASE YDGI-RELATED"/>
    <property type="match status" value="1"/>
</dbReference>
<name>A0A252F7W7_9FIRM</name>
<proteinExistence type="inferred from homology"/>
<dbReference type="InterPro" id="IPR000415">
    <property type="entry name" value="Nitroreductase-like"/>
</dbReference>
<dbReference type="InterPro" id="IPR029479">
    <property type="entry name" value="Nitroreductase"/>
</dbReference>
<dbReference type="AlphaFoldDB" id="A0A252F7W7"/>
<feature type="domain" description="Nitroreductase" evidence="3">
    <location>
        <begin position="78"/>
        <end position="154"/>
    </location>
</feature>
<reference evidence="4 5" key="1">
    <citation type="submission" date="2017-05" db="EMBL/GenBank/DDBJ databases">
        <title>Butyricicoccus porcorum sp. nov. a butyrate-producing bacterium from the swine intestinal tract.</title>
        <authorList>
            <person name="Trachsel J."/>
            <person name="Humphrey S."/>
            <person name="Allen H.K."/>
        </authorList>
    </citation>
    <scope>NUCLEOTIDE SEQUENCE [LARGE SCALE GENOMIC DNA]</scope>
    <source>
        <strain evidence="4">BB10</strain>
    </source>
</reference>
<protein>
    <submittedName>
        <fullName evidence="4">NAD(P)H nitroreductase</fullName>
    </submittedName>
</protein>
<dbReference type="GO" id="GO:0016491">
    <property type="term" value="F:oxidoreductase activity"/>
    <property type="evidence" value="ECO:0007669"/>
    <property type="project" value="UniProtKB-KW"/>
</dbReference>
<gene>
    <name evidence="4" type="ORF">CBW42_01095</name>
</gene>
<evidence type="ECO:0000259" key="3">
    <source>
        <dbReference type="Pfam" id="PF00881"/>
    </source>
</evidence>
<dbReference type="PANTHER" id="PTHR43673:SF10">
    <property type="entry name" value="NADH DEHYDROGENASE_NAD(P)H NITROREDUCTASE XCC3605-RELATED"/>
    <property type="match status" value="1"/>
</dbReference>
<sequence length="173" mass="18945">MNAIIQNMLDRHSCRSFTDQPIEQEKLDDLITAAVWAPSGMNKQTWHFTLITDTEKIQQLAAAIRKADNRPANYNFYAPTAFFIVSGERDNRNSMLDGAAALENVLLAATSLGLGSCWINQVRDTCDAPEVRALLTEFGVPETHIVNAAASLGYAAAPANVHERAENTVSIVK</sequence>
<keyword evidence="5" id="KW-1185">Reference proteome</keyword>
<dbReference type="OrthoDB" id="9783470at2"/>
<evidence type="ECO:0000313" key="4">
    <source>
        <dbReference type="EMBL" id="OUM21846.1"/>
    </source>
</evidence>
<dbReference type="Proteomes" id="UP000194903">
    <property type="component" value="Unassembled WGS sequence"/>
</dbReference>
<organism evidence="4 5">
    <name type="scientific">Butyricicoccus porcorum</name>
    <dbReference type="NCBI Taxonomy" id="1945634"/>
    <lineage>
        <taxon>Bacteria</taxon>
        <taxon>Bacillati</taxon>
        <taxon>Bacillota</taxon>
        <taxon>Clostridia</taxon>
        <taxon>Eubacteriales</taxon>
        <taxon>Butyricicoccaceae</taxon>
        <taxon>Butyricicoccus</taxon>
    </lineage>
</organism>
<evidence type="ECO:0000256" key="2">
    <source>
        <dbReference type="ARBA" id="ARBA00023002"/>
    </source>
</evidence>
<dbReference type="RefSeq" id="WP_087016887.1">
    <property type="nucleotide sequence ID" value="NZ_NHOC01000001.1"/>
</dbReference>
<evidence type="ECO:0000313" key="5">
    <source>
        <dbReference type="Proteomes" id="UP000194903"/>
    </source>
</evidence>
<dbReference type="CDD" id="cd02136">
    <property type="entry name" value="PnbA_NfnB-like"/>
    <property type="match status" value="1"/>
</dbReference>
<comment type="caution">
    <text evidence="4">The sequence shown here is derived from an EMBL/GenBank/DDBJ whole genome shotgun (WGS) entry which is preliminary data.</text>
</comment>
<dbReference type="Pfam" id="PF00881">
    <property type="entry name" value="Nitroreductase"/>
    <property type="match status" value="2"/>
</dbReference>